<keyword evidence="4" id="KW-0503">Monooxygenase</keyword>
<evidence type="ECO:0000256" key="3">
    <source>
        <dbReference type="ARBA" id="ARBA00023002"/>
    </source>
</evidence>
<feature type="domain" description="FAD-binding" evidence="5">
    <location>
        <begin position="12"/>
        <end position="341"/>
    </location>
</feature>
<keyword evidence="7" id="KW-1185">Reference proteome</keyword>
<gene>
    <name evidence="6" type="ORF">GSI_02787</name>
</gene>
<keyword evidence="1" id="KW-0285">Flavoprotein</keyword>
<dbReference type="Gene3D" id="3.50.50.60">
    <property type="entry name" value="FAD/NAD(P)-binding domain"/>
    <property type="match status" value="1"/>
</dbReference>
<evidence type="ECO:0000313" key="7">
    <source>
        <dbReference type="Proteomes" id="UP000230002"/>
    </source>
</evidence>
<keyword evidence="2" id="KW-0274">FAD</keyword>
<dbReference type="GO" id="GO:0004497">
    <property type="term" value="F:monooxygenase activity"/>
    <property type="evidence" value="ECO:0007669"/>
    <property type="project" value="UniProtKB-KW"/>
</dbReference>
<evidence type="ECO:0000256" key="4">
    <source>
        <dbReference type="ARBA" id="ARBA00023033"/>
    </source>
</evidence>
<dbReference type="EMBL" id="AYKW01000004">
    <property type="protein sequence ID" value="PIL35000.1"/>
    <property type="molecule type" value="Genomic_DNA"/>
</dbReference>
<dbReference type="InterPro" id="IPR002938">
    <property type="entry name" value="FAD-bd"/>
</dbReference>
<protein>
    <recommendedName>
        <fullName evidence="5">FAD-binding domain-containing protein</fullName>
    </recommendedName>
</protein>
<comment type="caution">
    <text evidence="6">The sequence shown here is derived from an EMBL/GenBank/DDBJ whole genome shotgun (WGS) entry which is preliminary data.</text>
</comment>
<evidence type="ECO:0000256" key="1">
    <source>
        <dbReference type="ARBA" id="ARBA00022630"/>
    </source>
</evidence>
<dbReference type="InterPro" id="IPR036188">
    <property type="entry name" value="FAD/NAD-bd_sf"/>
</dbReference>
<evidence type="ECO:0000256" key="2">
    <source>
        <dbReference type="ARBA" id="ARBA00022827"/>
    </source>
</evidence>
<sequence>MSSSSSPSHPRIAIIGGGPGGLTLLLTLHNRGIPATLYEREASFSSRAHQGGTLDLGYDSGQRALRDNGLAALFAQHSRPEGDTNRFADSQKILGMVDADPNQDPRDLRPEIDRSILRKIMLDAMPADAVKWGHALTSVRSLEGSGGAHELTFANGHTAVCDVLVGADGAFSRVRPLVTSVVPIYHGVTGAEISLAPETVKLPELRETVEMVGRGSMWAVDKQRMLGAQINGSGRIRTYVWFLGPADWVLPADPAEARKALLERYDGWAPALRKLIEHCDPAAMHPRPLYHLPTDHRWEHVDGVTLLGDAAHLMSPFAGAGANLAMLDGLELGIVLADVVASGKGTKEREAAIAEWEEARMSEGRRVGAIAMRNLEGTFSVEGPSTDMAMDPELRRRA</sequence>
<dbReference type="STRING" id="1077348.A0A2G8SML4"/>
<organism evidence="6 7">
    <name type="scientific">Ganoderma sinense ZZ0214-1</name>
    <dbReference type="NCBI Taxonomy" id="1077348"/>
    <lineage>
        <taxon>Eukaryota</taxon>
        <taxon>Fungi</taxon>
        <taxon>Dikarya</taxon>
        <taxon>Basidiomycota</taxon>
        <taxon>Agaricomycotina</taxon>
        <taxon>Agaricomycetes</taxon>
        <taxon>Polyporales</taxon>
        <taxon>Polyporaceae</taxon>
        <taxon>Ganoderma</taxon>
    </lineage>
</organism>
<dbReference type="PRINTS" id="PR00420">
    <property type="entry name" value="RNGMNOXGNASE"/>
</dbReference>
<evidence type="ECO:0000259" key="5">
    <source>
        <dbReference type="Pfam" id="PF01494"/>
    </source>
</evidence>
<evidence type="ECO:0000313" key="6">
    <source>
        <dbReference type="EMBL" id="PIL35000.1"/>
    </source>
</evidence>
<accession>A0A2G8SML4</accession>
<dbReference type="GO" id="GO:0071949">
    <property type="term" value="F:FAD binding"/>
    <property type="evidence" value="ECO:0007669"/>
    <property type="project" value="InterPro"/>
</dbReference>
<proteinExistence type="predicted"/>
<dbReference type="Proteomes" id="UP000230002">
    <property type="component" value="Unassembled WGS sequence"/>
</dbReference>
<dbReference type="PANTHER" id="PTHR46972">
    <property type="entry name" value="MONOOXYGENASE ASQM-RELATED"/>
    <property type="match status" value="1"/>
</dbReference>
<dbReference type="PANTHER" id="PTHR46972:SF1">
    <property type="entry name" value="FAD DEPENDENT OXIDOREDUCTASE DOMAIN-CONTAINING PROTEIN"/>
    <property type="match status" value="1"/>
</dbReference>
<reference evidence="6 7" key="1">
    <citation type="journal article" date="2015" name="Sci. Rep.">
        <title>Chromosome-level genome map provides insights into diverse defense mechanisms in the medicinal fungus Ganoderma sinense.</title>
        <authorList>
            <person name="Zhu Y."/>
            <person name="Xu J."/>
            <person name="Sun C."/>
            <person name="Zhou S."/>
            <person name="Xu H."/>
            <person name="Nelson D.R."/>
            <person name="Qian J."/>
            <person name="Song J."/>
            <person name="Luo H."/>
            <person name="Xiang L."/>
            <person name="Li Y."/>
            <person name="Xu Z."/>
            <person name="Ji A."/>
            <person name="Wang L."/>
            <person name="Lu S."/>
            <person name="Hayward A."/>
            <person name="Sun W."/>
            <person name="Li X."/>
            <person name="Schwartz D.C."/>
            <person name="Wang Y."/>
            <person name="Chen S."/>
        </authorList>
    </citation>
    <scope>NUCLEOTIDE SEQUENCE [LARGE SCALE GENOMIC DNA]</scope>
    <source>
        <strain evidence="6 7">ZZ0214-1</strain>
    </source>
</reference>
<dbReference type="OrthoDB" id="655030at2759"/>
<name>A0A2G8SML4_9APHY</name>
<dbReference type="Pfam" id="PF01494">
    <property type="entry name" value="FAD_binding_3"/>
    <property type="match status" value="1"/>
</dbReference>
<keyword evidence="3" id="KW-0560">Oxidoreductase</keyword>
<dbReference type="AlphaFoldDB" id="A0A2G8SML4"/>
<dbReference type="SUPFAM" id="SSF51905">
    <property type="entry name" value="FAD/NAD(P)-binding domain"/>
    <property type="match status" value="1"/>
</dbReference>